<dbReference type="SUPFAM" id="SSF160631">
    <property type="entry name" value="SMI1/KNR4-like"/>
    <property type="match status" value="1"/>
</dbReference>
<dbReference type="InterPro" id="IPR037883">
    <property type="entry name" value="Knr4/Smi1-like_sf"/>
</dbReference>
<name>A0A7R7DWM1_9ACTN</name>
<keyword evidence="3" id="KW-1185">Reference proteome</keyword>
<dbReference type="Gene3D" id="3.80.10.10">
    <property type="entry name" value="Ribonuclease Inhibitor"/>
    <property type="match status" value="1"/>
</dbReference>
<dbReference type="Proteomes" id="UP000611640">
    <property type="component" value="Chromosome"/>
</dbReference>
<dbReference type="AlphaFoldDB" id="A0A7R7DWM1"/>
<evidence type="ECO:0000259" key="1">
    <source>
        <dbReference type="SMART" id="SM00860"/>
    </source>
</evidence>
<proteinExistence type="predicted"/>
<dbReference type="SUPFAM" id="SSF52058">
    <property type="entry name" value="L domain-like"/>
    <property type="match status" value="1"/>
</dbReference>
<evidence type="ECO:0000313" key="3">
    <source>
        <dbReference type="Proteomes" id="UP000611640"/>
    </source>
</evidence>
<organism evidence="2 3">
    <name type="scientific">Actinocatenispora thailandica</name>
    <dbReference type="NCBI Taxonomy" id="227318"/>
    <lineage>
        <taxon>Bacteria</taxon>
        <taxon>Bacillati</taxon>
        <taxon>Actinomycetota</taxon>
        <taxon>Actinomycetes</taxon>
        <taxon>Micromonosporales</taxon>
        <taxon>Micromonosporaceae</taxon>
        <taxon>Actinocatenispora</taxon>
    </lineage>
</organism>
<dbReference type="Pfam" id="PF09346">
    <property type="entry name" value="SMI1_KNR4"/>
    <property type="match status" value="1"/>
</dbReference>
<dbReference type="EMBL" id="AP023355">
    <property type="protein sequence ID" value="BCJ39225.1"/>
    <property type="molecule type" value="Genomic_DNA"/>
</dbReference>
<dbReference type="KEGG" id="atl:Athai_67280"/>
<accession>A0A7R7DWM1</accession>
<dbReference type="PANTHER" id="PTHR47432:SF1">
    <property type="entry name" value="CELL WALL ASSEMBLY REGULATOR SMI1"/>
    <property type="match status" value="1"/>
</dbReference>
<reference evidence="2 3" key="1">
    <citation type="submission" date="2020-08" db="EMBL/GenBank/DDBJ databases">
        <title>Whole genome shotgun sequence of Actinocatenispora thailandica NBRC 105041.</title>
        <authorList>
            <person name="Komaki H."/>
            <person name="Tamura T."/>
        </authorList>
    </citation>
    <scope>NUCLEOTIDE SEQUENCE [LARGE SCALE GENOMIC DNA]</scope>
    <source>
        <strain evidence="2 3">NBRC 105041</strain>
    </source>
</reference>
<dbReference type="SMART" id="SM00860">
    <property type="entry name" value="SMI1_KNR4"/>
    <property type="match status" value="1"/>
</dbReference>
<evidence type="ECO:0000313" key="2">
    <source>
        <dbReference type="EMBL" id="BCJ39225.1"/>
    </source>
</evidence>
<gene>
    <name evidence="2" type="ORF">Athai_67280</name>
</gene>
<dbReference type="InterPro" id="IPR032675">
    <property type="entry name" value="LRR_dom_sf"/>
</dbReference>
<dbReference type="PANTHER" id="PTHR47432">
    <property type="entry name" value="CELL WALL ASSEMBLY REGULATOR SMI1"/>
    <property type="match status" value="1"/>
</dbReference>
<dbReference type="GO" id="GO:0043332">
    <property type="term" value="C:mating projection tip"/>
    <property type="evidence" value="ECO:0007669"/>
    <property type="project" value="TreeGrafter"/>
</dbReference>
<dbReference type="InterPro" id="IPR051873">
    <property type="entry name" value="KNR4/SMI1_regulator"/>
</dbReference>
<protein>
    <recommendedName>
        <fullName evidence="1">Knr4/Smi1-like domain-containing protein</fullName>
    </recommendedName>
</protein>
<sequence length="539" mass="58623">MCEMVRELAALVEEMAVMLARSMGDATGVLQVGYHDRFTGVRLYDREGRAWQGELVDDGDQIDAVVNALAQDQTGVAMELRFGPAGTYEFRYTLGLRTLSPARVVGDQQFRYPHHPLAVRSVATTPEPGDTDPAVLAEVGGLVDEFVRRYEQLKGRPPQFAPGHSEAEIAAAEARIGLRLPEDLRALYRLVHDDDAEHGLLGCQSLLPLDEVVRHYLDSELGAWGWNDDLFGPVRVVHDAAPYGRIRRMSRNVRWITVATDRACNWCAIDLDPAPDGTSGQLFVYGRDYDESVGYVAESVTAILSEVVTALQAGEVEDEYPDEEYLGLPDQIGAAIEVDGSAVLNLANTSLAAAVADLAAPSHVQKLYLHDGDRSDLAELATLPQLRQLAIQTAQAVELTIPRTVPLESLSVRADAIDLTPLAGHPTLWDLEIANATHPVTITPLLDMPALVRLDLSTVTVPDLTLVAQLPNLRVLVLNQAQWHQLHETGAMPPHLAAAEMTGQQTLPDAVAWVSTLTPRAWASSLPTITGRVQVVQGS</sequence>
<feature type="domain" description="Knr4/Smi1-like" evidence="1">
    <location>
        <begin position="163"/>
        <end position="306"/>
    </location>
</feature>
<dbReference type="InterPro" id="IPR018958">
    <property type="entry name" value="Knr4/Smi1-like_dom"/>
</dbReference>